<evidence type="ECO:0000259" key="1">
    <source>
        <dbReference type="Pfam" id="PF22936"/>
    </source>
</evidence>
<organism evidence="2">
    <name type="scientific">Lygus hesperus</name>
    <name type="common">Western plant bug</name>
    <dbReference type="NCBI Taxonomy" id="30085"/>
    <lineage>
        <taxon>Eukaryota</taxon>
        <taxon>Metazoa</taxon>
        <taxon>Ecdysozoa</taxon>
        <taxon>Arthropoda</taxon>
        <taxon>Hexapoda</taxon>
        <taxon>Insecta</taxon>
        <taxon>Pterygota</taxon>
        <taxon>Neoptera</taxon>
        <taxon>Paraneoptera</taxon>
        <taxon>Hemiptera</taxon>
        <taxon>Heteroptera</taxon>
        <taxon>Panheteroptera</taxon>
        <taxon>Cimicomorpha</taxon>
        <taxon>Miridae</taxon>
        <taxon>Mirini</taxon>
        <taxon>Lygus</taxon>
    </lineage>
</organism>
<reference evidence="2" key="1">
    <citation type="journal article" date="2014" name="PLoS ONE">
        <title>Transcriptome-Based Identification of ABC Transporters in the Western Tarnished Plant Bug Lygus hesperus.</title>
        <authorList>
            <person name="Hull J.J."/>
            <person name="Chaney K."/>
            <person name="Geib S.M."/>
            <person name="Fabrick J.A."/>
            <person name="Brent C.S."/>
            <person name="Walsh D."/>
            <person name="Lavine L.C."/>
        </authorList>
    </citation>
    <scope>NUCLEOTIDE SEQUENCE</scope>
</reference>
<reference evidence="3" key="3">
    <citation type="submission" date="2014-09" db="EMBL/GenBank/DDBJ databases">
        <authorList>
            <person name="Magalhaes I.L.F."/>
            <person name="Oliveira U."/>
            <person name="Santos F.R."/>
            <person name="Vidigal T.H.D.A."/>
            <person name="Brescovit A.D."/>
            <person name="Santos A.J."/>
        </authorList>
    </citation>
    <scope>NUCLEOTIDE SEQUENCE</scope>
</reference>
<gene>
    <name evidence="2" type="ORF">CM83_8200</name>
</gene>
<dbReference type="PANTHER" id="PTHR47592:SF27">
    <property type="entry name" value="OS08G0421700 PROTEIN"/>
    <property type="match status" value="1"/>
</dbReference>
<dbReference type="Pfam" id="PF22936">
    <property type="entry name" value="Pol_BBD"/>
    <property type="match status" value="1"/>
</dbReference>
<dbReference type="PANTHER" id="PTHR47592">
    <property type="entry name" value="PBF68 PROTEIN"/>
    <property type="match status" value="1"/>
</dbReference>
<dbReference type="EMBL" id="GBRD01017634">
    <property type="protein sequence ID" value="JAG48193.1"/>
    <property type="molecule type" value="Transcribed_RNA"/>
</dbReference>
<protein>
    <recommendedName>
        <fullName evidence="1">Retrovirus-related Pol polyprotein from transposon TNT 1-94-like beta-barrel domain-containing protein</fullName>
    </recommendedName>
</protein>
<accession>A0A0A9WA41</accession>
<evidence type="ECO:0000313" key="2">
    <source>
        <dbReference type="EMBL" id="JAG04291.1"/>
    </source>
</evidence>
<dbReference type="AlphaFoldDB" id="A0A0A9WA41"/>
<proteinExistence type="predicted"/>
<sequence>MNSRETNSKNSSSNVTVMALLAESAQVLATDHDSESWYVDSGATNHISHMRDIFDTFQTFSDEHNVKTANGDIVKALGKGNIKIEATVNDITHKLTLTDVWLVPDIKKNLFSTLSAQDRQDNSKFISYPENCMF</sequence>
<name>A0A0A9WA41_LYGHE</name>
<dbReference type="EMBL" id="GBHO01039313">
    <property type="protein sequence ID" value="JAG04291.1"/>
    <property type="molecule type" value="Transcribed_RNA"/>
</dbReference>
<evidence type="ECO:0000313" key="3">
    <source>
        <dbReference type="EMBL" id="JAG48193.1"/>
    </source>
</evidence>
<feature type="domain" description="Retrovirus-related Pol polyprotein from transposon TNT 1-94-like beta-barrel" evidence="1">
    <location>
        <begin position="37"/>
        <end position="118"/>
    </location>
</feature>
<dbReference type="InterPro" id="IPR054722">
    <property type="entry name" value="PolX-like_BBD"/>
</dbReference>
<reference evidence="2" key="2">
    <citation type="submission" date="2014-07" db="EMBL/GenBank/DDBJ databases">
        <authorList>
            <person name="Hull J."/>
        </authorList>
    </citation>
    <scope>NUCLEOTIDE SEQUENCE</scope>
</reference>